<comment type="caution">
    <text evidence="1">The sequence shown here is derived from an EMBL/GenBank/DDBJ whole genome shotgun (WGS) entry which is preliminary data.</text>
</comment>
<gene>
    <name evidence="1" type="ORF">LIQ10_21100</name>
</gene>
<evidence type="ECO:0000313" key="1">
    <source>
        <dbReference type="EMBL" id="MCB5496181.1"/>
    </source>
</evidence>
<name>A0AAJ1B1Q3_MEDGN</name>
<dbReference type="AlphaFoldDB" id="A0AAJ1B1Q3"/>
<reference evidence="1" key="1">
    <citation type="submission" date="2021-10" db="EMBL/GenBank/DDBJ databases">
        <title>Collection of gut derived symbiotic bacterial strains cultured from healthy donors.</title>
        <authorList>
            <person name="Lin H."/>
            <person name="Littmann E."/>
            <person name="Claire K."/>
            <person name="Pamer E."/>
        </authorList>
    </citation>
    <scope>NUCLEOTIDE SEQUENCE</scope>
    <source>
        <strain evidence="1">MSK.23.4</strain>
    </source>
</reference>
<dbReference type="Proteomes" id="UP001297422">
    <property type="component" value="Unassembled WGS sequence"/>
</dbReference>
<accession>A0AAJ1B1Q3</accession>
<organism evidence="1 2">
    <name type="scientific">Mediterraneibacter gnavus</name>
    <name type="common">Ruminococcus gnavus</name>
    <dbReference type="NCBI Taxonomy" id="33038"/>
    <lineage>
        <taxon>Bacteria</taxon>
        <taxon>Bacillati</taxon>
        <taxon>Bacillota</taxon>
        <taxon>Clostridia</taxon>
        <taxon>Lachnospirales</taxon>
        <taxon>Lachnospiraceae</taxon>
        <taxon>Mediterraneibacter</taxon>
    </lineage>
</organism>
<proteinExistence type="predicted"/>
<dbReference type="EMBL" id="JAJBNC010000481">
    <property type="protein sequence ID" value="MCB5496181.1"/>
    <property type="molecule type" value="Genomic_DNA"/>
</dbReference>
<feature type="non-terminal residue" evidence="1">
    <location>
        <position position="75"/>
    </location>
</feature>
<sequence length="75" mass="8284">AWDKAFNKGSIFYSSESEFGGIIDSKKVDTSKNVIVFTGKTFRGMLEKEYIQPPEGQAYFVAKGEANSVINELIG</sequence>
<evidence type="ECO:0000313" key="2">
    <source>
        <dbReference type="Proteomes" id="UP001297422"/>
    </source>
</evidence>
<feature type="non-terminal residue" evidence="1">
    <location>
        <position position="1"/>
    </location>
</feature>
<protein>
    <submittedName>
        <fullName evidence="1">Siphovirus ReqiPepy6 Gp37-like family protein</fullName>
    </submittedName>
</protein>